<dbReference type="AlphaFoldDB" id="A0A4Q9MQW5"/>
<protein>
    <submittedName>
        <fullName evidence="2">Uncharacterized protein</fullName>
    </submittedName>
</protein>
<name>A0A4Q9MQW5_9APHY</name>
<organism evidence="2">
    <name type="scientific">Dichomitus squalens</name>
    <dbReference type="NCBI Taxonomy" id="114155"/>
    <lineage>
        <taxon>Eukaryota</taxon>
        <taxon>Fungi</taxon>
        <taxon>Dikarya</taxon>
        <taxon>Basidiomycota</taxon>
        <taxon>Agaricomycotina</taxon>
        <taxon>Agaricomycetes</taxon>
        <taxon>Polyporales</taxon>
        <taxon>Polyporaceae</taxon>
        <taxon>Dichomitus</taxon>
    </lineage>
</organism>
<evidence type="ECO:0000313" key="2">
    <source>
        <dbReference type="EMBL" id="TBU30220.1"/>
    </source>
</evidence>
<feature type="region of interest" description="Disordered" evidence="1">
    <location>
        <begin position="102"/>
        <end position="121"/>
    </location>
</feature>
<dbReference type="Proteomes" id="UP000292957">
    <property type="component" value="Unassembled WGS sequence"/>
</dbReference>
<reference evidence="2" key="1">
    <citation type="submission" date="2019-01" db="EMBL/GenBank/DDBJ databases">
        <title>Draft genome sequences of three monokaryotic isolates of the white-rot basidiomycete fungus Dichomitus squalens.</title>
        <authorList>
            <consortium name="DOE Joint Genome Institute"/>
            <person name="Lopez S.C."/>
            <person name="Andreopoulos B."/>
            <person name="Pangilinan J."/>
            <person name="Lipzen A."/>
            <person name="Riley R."/>
            <person name="Ahrendt S."/>
            <person name="Ng V."/>
            <person name="Barry K."/>
            <person name="Daum C."/>
            <person name="Grigoriev I.V."/>
            <person name="Hilden K.S."/>
            <person name="Makela M.R."/>
            <person name="de Vries R.P."/>
        </authorList>
    </citation>
    <scope>NUCLEOTIDE SEQUENCE [LARGE SCALE GENOMIC DNA]</scope>
    <source>
        <strain evidence="2">OM18370.1</strain>
    </source>
</reference>
<gene>
    <name evidence="2" type="ORF">BD311DRAFT_754972</name>
</gene>
<accession>A0A4Q9MQW5</accession>
<feature type="compositionally biased region" description="Basic and acidic residues" evidence="1">
    <location>
        <begin position="110"/>
        <end position="121"/>
    </location>
</feature>
<evidence type="ECO:0000256" key="1">
    <source>
        <dbReference type="SAM" id="MobiDB-lite"/>
    </source>
</evidence>
<dbReference type="EMBL" id="ML143407">
    <property type="protein sequence ID" value="TBU30220.1"/>
    <property type="molecule type" value="Genomic_DNA"/>
</dbReference>
<sequence length="121" mass="13554">MRVFHEIMFVPSVHVFLFDLALIQSLSVHHRSRGPVARLLSSLFRPLSLPSYPSSLHRLLAALHSSVHVLLSSLLGYLRIRISASLSMIGLVASIAPRISQHPSRHRHAPAHDPDTPHLHY</sequence>
<proteinExistence type="predicted"/>